<reference evidence="1" key="1">
    <citation type="submission" date="2006-10" db="EMBL/GenBank/DDBJ databases">
        <authorList>
            <person name="Amadeo P."/>
            <person name="Zhao Q."/>
            <person name="Wortman J."/>
            <person name="Fraser-Liggett C."/>
            <person name="Carlton J."/>
        </authorList>
    </citation>
    <scope>NUCLEOTIDE SEQUENCE</scope>
    <source>
        <strain evidence="1">G3</strain>
    </source>
</reference>
<accession>A2EKX6</accession>
<dbReference type="VEuPathDB" id="TrichDB:TVAG_211350"/>
<keyword evidence="2" id="KW-1185">Reference proteome</keyword>
<dbReference type="InParanoid" id="A2EKX6"/>
<name>A2EKX6_TRIV3</name>
<dbReference type="VEuPathDB" id="TrichDB:TVAGG3_1014350"/>
<dbReference type="AlphaFoldDB" id="A2EKX6"/>
<evidence type="ECO:0000313" key="2">
    <source>
        <dbReference type="Proteomes" id="UP000001542"/>
    </source>
</evidence>
<gene>
    <name evidence="1" type="ORF">TVAG_211350</name>
</gene>
<evidence type="ECO:0000313" key="1">
    <source>
        <dbReference type="EMBL" id="EAY06684.1"/>
    </source>
</evidence>
<protein>
    <submittedName>
        <fullName evidence="1">Uncharacterized protein</fullName>
    </submittedName>
</protein>
<sequence length="189" mass="22006">MTDYTKVHVCSLSTSALKRINASIEEREQDDEVKMQLKWLKVAMTLNSQTQLQNIYSHLGSRGKDPKFRAIRMSRYWKQWRRQIIRGDWEDLTQSFIHQCTLNEIKFNKVELNRCRSELAARHYRKNPAIKFNPLGVLFNNSDLAYIKSYQVPATCSPGYANHGIKFLETDDLKTMTMDISSSDNEGAH</sequence>
<dbReference type="KEGG" id="tva:4764563"/>
<reference evidence="1" key="2">
    <citation type="journal article" date="2007" name="Science">
        <title>Draft genome sequence of the sexually transmitted pathogen Trichomonas vaginalis.</title>
        <authorList>
            <person name="Carlton J.M."/>
            <person name="Hirt R.P."/>
            <person name="Silva J.C."/>
            <person name="Delcher A.L."/>
            <person name="Schatz M."/>
            <person name="Zhao Q."/>
            <person name="Wortman J.R."/>
            <person name="Bidwell S.L."/>
            <person name="Alsmark U.C.M."/>
            <person name="Besteiro S."/>
            <person name="Sicheritz-Ponten T."/>
            <person name="Noel C.J."/>
            <person name="Dacks J.B."/>
            <person name="Foster P.G."/>
            <person name="Simillion C."/>
            <person name="Van de Peer Y."/>
            <person name="Miranda-Saavedra D."/>
            <person name="Barton G.J."/>
            <person name="Westrop G.D."/>
            <person name="Mueller S."/>
            <person name="Dessi D."/>
            <person name="Fiori P.L."/>
            <person name="Ren Q."/>
            <person name="Paulsen I."/>
            <person name="Zhang H."/>
            <person name="Bastida-Corcuera F.D."/>
            <person name="Simoes-Barbosa A."/>
            <person name="Brown M.T."/>
            <person name="Hayes R.D."/>
            <person name="Mukherjee M."/>
            <person name="Okumura C.Y."/>
            <person name="Schneider R."/>
            <person name="Smith A.J."/>
            <person name="Vanacova S."/>
            <person name="Villalvazo M."/>
            <person name="Haas B.J."/>
            <person name="Pertea M."/>
            <person name="Feldblyum T.V."/>
            <person name="Utterback T.R."/>
            <person name="Shu C.L."/>
            <person name="Osoegawa K."/>
            <person name="de Jong P.J."/>
            <person name="Hrdy I."/>
            <person name="Horvathova L."/>
            <person name="Zubacova Z."/>
            <person name="Dolezal P."/>
            <person name="Malik S.B."/>
            <person name="Logsdon J.M. Jr."/>
            <person name="Henze K."/>
            <person name="Gupta A."/>
            <person name="Wang C.C."/>
            <person name="Dunne R.L."/>
            <person name="Upcroft J.A."/>
            <person name="Upcroft P."/>
            <person name="White O."/>
            <person name="Salzberg S.L."/>
            <person name="Tang P."/>
            <person name="Chiu C.-H."/>
            <person name="Lee Y.-S."/>
            <person name="Embley T.M."/>
            <person name="Coombs G.H."/>
            <person name="Mottram J.C."/>
            <person name="Tachezy J."/>
            <person name="Fraser-Liggett C.M."/>
            <person name="Johnson P.J."/>
        </authorList>
    </citation>
    <scope>NUCLEOTIDE SEQUENCE [LARGE SCALE GENOMIC DNA]</scope>
    <source>
        <strain evidence="1">G3</strain>
    </source>
</reference>
<proteinExistence type="predicted"/>
<dbReference type="EMBL" id="DS113417">
    <property type="protein sequence ID" value="EAY06684.1"/>
    <property type="molecule type" value="Genomic_DNA"/>
</dbReference>
<dbReference type="Proteomes" id="UP000001542">
    <property type="component" value="Unassembled WGS sequence"/>
</dbReference>
<organism evidence="1 2">
    <name type="scientific">Trichomonas vaginalis (strain ATCC PRA-98 / G3)</name>
    <dbReference type="NCBI Taxonomy" id="412133"/>
    <lineage>
        <taxon>Eukaryota</taxon>
        <taxon>Metamonada</taxon>
        <taxon>Parabasalia</taxon>
        <taxon>Trichomonadida</taxon>
        <taxon>Trichomonadidae</taxon>
        <taxon>Trichomonas</taxon>
    </lineage>
</organism>
<dbReference type="RefSeq" id="XP_001318907.1">
    <property type="nucleotide sequence ID" value="XM_001318872.1"/>
</dbReference>